<dbReference type="Proteomes" id="UP000499080">
    <property type="component" value="Unassembled WGS sequence"/>
</dbReference>
<accession>A0A4Y2ERU8</accession>
<comment type="caution">
    <text evidence="2">The sequence shown here is derived from an EMBL/GenBank/DDBJ whole genome shotgun (WGS) entry which is preliminary data.</text>
</comment>
<evidence type="ECO:0000313" key="2">
    <source>
        <dbReference type="EMBL" id="GBM31972.1"/>
    </source>
</evidence>
<gene>
    <name evidence="2" type="ORF">AVEN_222307_1</name>
</gene>
<proteinExistence type="predicted"/>
<name>A0A4Y2ERU8_ARAVE</name>
<dbReference type="EMBL" id="BGPR01000695">
    <property type="protein sequence ID" value="GBM31972.1"/>
    <property type="molecule type" value="Genomic_DNA"/>
</dbReference>
<dbReference type="AlphaFoldDB" id="A0A4Y2ERU8"/>
<feature type="compositionally biased region" description="Basic and acidic residues" evidence="1">
    <location>
        <begin position="11"/>
        <end position="25"/>
    </location>
</feature>
<keyword evidence="3" id="KW-1185">Reference proteome</keyword>
<evidence type="ECO:0000256" key="1">
    <source>
        <dbReference type="SAM" id="MobiDB-lite"/>
    </source>
</evidence>
<feature type="region of interest" description="Disordered" evidence="1">
    <location>
        <begin position="1"/>
        <end position="43"/>
    </location>
</feature>
<protein>
    <submittedName>
        <fullName evidence="2">Uncharacterized protein</fullName>
    </submittedName>
</protein>
<sequence length="94" mass="10793">MPRSNPPSKTTPKETTVRQKNRNREPAAGSGTPRSSVMSNGKDTTYLKIYSDQTKYQRVINPNLQYQTCPLRRETEFGQNKPKGYLMKCRKAIK</sequence>
<organism evidence="2 3">
    <name type="scientific">Araneus ventricosus</name>
    <name type="common">Orbweaver spider</name>
    <name type="synonym">Epeira ventricosa</name>
    <dbReference type="NCBI Taxonomy" id="182803"/>
    <lineage>
        <taxon>Eukaryota</taxon>
        <taxon>Metazoa</taxon>
        <taxon>Ecdysozoa</taxon>
        <taxon>Arthropoda</taxon>
        <taxon>Chelicerata</taxon>
        <taxon>Arachnida</taxon>
        <taxon>Araneae</taxon>
        <taxon>Araneomorphae</taxon>
        <taxon>Entelegynae</taxon>
        <taxon>Araneoidea</taxon>
        <taxon>Araneidae</taxon>
        <taxon>Araneus</taxon>
    </lineage>
</organism>
<reference evidence="2 3" key="1">
    <citation type="journal article" date="2019" name="Sci. Rep.">
        <title>Orb-weaving spider Araneus ventricosus genome elucidates the spidroin gene catalogue.</title>
        <authorList>
            <person name="Kono N."/>
            <person name="Nakamura H."/>
            <person name="Ohtoshi R."/>
            <person name="Moran D.A.P."/>
            <person name="Shinohara A."/>
            <person name="Yoshida Y."/>
            <person name="Fujiwara M."/>
            <person name="Mori M."/>
            <person name="Tomita M."/>
            <person name="Arakawa K."/>
        </authorList>
    </citation>
    <scope>NUCLEOTIDE SEQUENCE [LARGE SCALE GENOMIC DNA]</scope>
</reference>
<evidence type="ECO:0000313" key="3">
    <source>
        <dbReference type="Proteomes" id="UP000499080"/>
    </source>
</evidence>
<feature type="compositionally biased region" description="Polar residues" evidence="1">
    <location>
        <begin position="1"/>
        <end position="10"/>
    </location>
</feature>
<feature type="compositionally biased region" description="Polar residues" evidence="1">
    <location>
        <begin position="32"/>
        <end position="43"/>
    </location>
</feature>